<dbReference type="Gene3D" id="3.30.590.10">
    <property type="entry name" value="Glutamine synthetase/guanido kinase, catalytic domain"/>
    <property type="match status" value="1"/>
</dbReference>
<dbReference type="InterPro" id="IPR027303">
    <property type="entry name" value="Gln_synth_gly_rich_site"/>
</dbReference>
<dbReference type="InterPro" id="IPR008146">
    <property type="entry name" value="Gln_synth_cat_dom"/>
</dbReference>
<dbReference type="InterPro" id="IPR027302">
    <property type="entry name" value="Gln_synth_N_conserv_site"/>
</dbReference>
<evidence type="ECO:0000313" key="15">
    <source>
        <dbReference type="Proteomes" id="UP000177942"/>
    </source>
</evidence>
<dbReference type="AlphaFoldDB" id="A0A1G1ZLS5"/>
<dbReference type="PROSITE" id="PS00180">
    <property type="entry name" value="GLNA_1"/>
    <property type="match status" value="1"/>
</dbReference>
<dbReference type="InterPro" id="IPR050292">
    <property type="entry name" value="Glutamine_Synthetase"/>
</dbReference>
<proteinExistence type="inferred from homology"/>
<evidence type="ECO:0000256" key="7">
    <source>
        <dbReference type="ARBA" id="ARBA00038740"/>
    </source>
</evidence>
<keyword evidence="5 11" id="KW-0547">Nucleotide-binding</keyword>
<feature type="domain" description="GS beta-grasp" evidence="12">
    <location>
        <begin position="3"/>
        <end position="96"/>
    </location>
</feature>
<evidence type="ECO:0000256" key="1">
    <source>
        <dbReference type="ARBA" id="ARBA00003117"/>
    </source>
</evidence>
<protein>
    <recommendedName>
        <fullName evidence="3 11">Glutamine synthetase</fullName>
        <ecNumber evidence="3 11">6.3.1.2</ecNumber>
    </recommendedName>
</protein>
<dbReference type="GO" id="GO:0005524">
    <property type="term" value="F:ATP binding"/>
    <property type="evidence" value="ECO:0007669"/>
    <property type="project" value="UniProtKB-KW"/>
</dbReference>
<dbReference type="PANTHER" id="PTHR20852">
    <property type="entry name" value="GLUTAMINE SYNTHETASE"/>
    <property type="match status" value="1"/>
</dbReference>
<evidence type="ECO:0000259" key="12">
    <source>
        <dbReference type="PROSITE" id="PS51986"/>
    </source>
</evidence>
<dbReference type="SUPFAM" id="SSF55931">
    <property type="entry name" value="Glutamine synthetase/guanido kinase"/>
    <property type="match status" value="1"/>
</dbReference>
<reference evidence="14 15" key="1">
    <citation type="journal article" date="2016" name="Nat. Commun.">
        <title>Thousands of microbial genomes shed light on interconnected biogeochemical processes in an aquifer system.</title>
        <authorList>
            <person name="Anantharaman K."/>
            <person name="Brown C.T."/>
            <person name="Hug L.A."/>
            <person name="Sharon I."/>
            <person name="Castelle C.J."/>
            <person name="Probst A.J."/>
            <person name="Thomas B.C."/>
            <person name="Singh A."/>
            <person name="Wilkins M.J."/>
            <person name="Karaoz U."/>
            <person name="Brodie E.L."/>
            <person name="Williams K.H."/>
            <person name="Hubbard S.S."/>
            <person name="Banfield J.F."/>
        </authorList>
    </citation>
    <scope>NUCLEOTIDE SEQUENCE [LARGE SCALE GENOMIC DNA]</scope>
</reference>
<comment type="similarity">
    <text evidence="2 9 10">Belongs to the glutamine synthetase family.</text>
</comment>
<comment type="catalytic activity">
    <reaction evidence="8 11">
        <text>L-glutamate + NH4(+) + ATP = L-glutamine + ADP + phosphate + H(+)</text>
        <dbReference type="Rhea" id="RHEA:16169"/>
        <dbReference type="ChEBI" id="CHEBI:15378"/>
        <dbReference type="ChEBI" id="CHEBI:28938"/>
        <dbReference type="ChEBI" id="CHEBI:29985"/>
        <dbReference type="ChEBI" id="CHEBI:30616"/>
        <dbReference type="ChEBI" id="CHEBI:43474"/>
        <dbReference type="ChEBI" id="CHEBI:58359"/>
        <dbReference type="ChEBI" id="CHEBI:456216"/>
        <dbReference type="EC" id="6.3.1.2"/>
    </reaction>
</comment>
<dbReference type="EC" id="6.3.1.2" evidence="3 11"/>
<keyword evidence="4 11" id="KW-0436">Ligase</keyword>
<evidence type="ECO:0000256" key="5">
    <source>
        <dbReference type="ARBA" id="ARBA00022741"/>
    </source>
</evidence>
<dbReference type="Pfam" id="PF03951">
    <property type="entry name" value="Gln-synt_N"/>
    <property type="match status" value="1"/>
</dbReference>
<dbReference type="PROSITE" id="PS00181">
    <property type="entry name" value="GLNA_ATP"/>
    <property type="match status" value="1"/>
</dbReference>
<evidence type="ECO:0000256" key="9">
    <source>
        <dbReference type="PROSITE-ProRule" id="PRU01330"/>
    </source>
</evidence>
<feature type="domain" description="GS catalytic" evidence="13">
    <location>
        <begin position="103"/>
        <end position="357"/>
    </location>
</feature>
<accession>A0A1G1ZLS5</accession>
<evidence type="ECO:0000259" key="13">
    <source>
        <dbReference type="PROSITE" id="PS51987"/>
    </source>
</evidence>
<dbReference type="Proteomes" id="UP000177942">
    <property type="component" value="Unassembled WGS sequence"/>
</dbReference>
<comment type="subunit">
    <text evidence="7">Homooctamer and homotetramer.</text>
</comment>
<keyword evidence="6 11" id="KW-0067">ATP-binding</keyword>
<organism evidence="14 15">
    <name type="scientific">Candidatus Harrisonbacteria bacterium RIFCSPLOWO2_01_FULL_44_18</name>
    <dbReference type="NCBI Taxonomy" id="1798407"/>
    <lineage>
        <taxon>Bacteria</taxon>
        <taxon>Candidatus Harrisoniibacteriota</taxon>
    </lineage>
</organism>
<dbReference type="Gene3D" id="3.10.20.70">
    <property type="entry name" value="Glutamine synthetase, N-terminal domain"/>
    <property type="match status" value="1"/>
</dbReference>
<dbReference type="InterPro" id="IPR008147">
    <property type="entry name" value="Gln_synt_N"/>
</dbReference>
<name>A0A1G1ZLS5_9BACT</name>
<evidence type="ECO:0000256" key="3">
    <source>
        <dbReference type="ARBA" id="ARBA00012937"/>
    </source>
</evidence>
<dbReference type="InterPro" id="IPR014746">
    <property type="entry name" value="Gln_synth/guanido_kin_cat_dom"/>
</dbReference>
<gene>
    <name evidence="14" type="ORF">A3A16_03000</name>
</gene>
<evidence type="ECO:0000256" key="10">
    <source>
        <dbReference type="RuleBase" id="RU000384"/>
    </source>
</evidence>
<dbReference type="GO" id="GO:0004356">
    <property type="term" value="F:glutamine synthetase activity"/>
    <property type="evidence" value="ECO:0007669"/>
    <property type="project" value="UniProtKB-EC"/>
</dbReference>
<evidence type="ECO:0000256" key="8">
    <source>
        <dbReference type="ARBA" id="ARBA00049436"/>
    </source>
</evidence>
<comment type="function">
    <text evidence="1">Catalyzes the ATP-dependent biosynthesis of glutamine from glutamate and ammonia.</text>
</comment>
<dbReference type="SUPFAM" id="SSF54368">
    <property type="entry name" value="Glutamine synthetase, N-terminal domain"/>
    <property type="match status" value="1"/>
</dbReference>
<dbReference type="STRING" id="1798407.A3A16_03000"/>
<dbReference type="Pfam" id="PF00120">
    <property type="entry name" value="Gln-synt_C"/>
    <property type="match status" value="1"/>
</dbReference>
<evidence type="ECO:0000256" key="11">
    <source>
        <dbReference type="RuleBase" id="RU004356"/>
    </source>
</evidence>
<dbReference type="GO" id="GO:0006542">
    <property type="term" value="P:glutamine biosynthetic process"/>
    <property type="evidence" value="ECO:0007669"/>
    <property type="project" value="InterPro"/>
</dbReference>
<dbReference type="FunFam" id="3.30.590.10:FF:000004">
    <property type="entry name" value="Glutamine synthetase"/>
    <property type="match status" value="1"/>
</dbReference>
<dbReference type="InterPro" id="IPR036651">
    <property type="entry name" value="Gln_synt_N_sf"/>
</dbReference>
<evidence type="ECO:0000256" key="6">
    <source>
        <dbReference type="ARBA" id="ARBA00022840"/>
    </source>
</evidence>
<evidence type="ECO:0000313" key="14">
    <source>
        <dbReference type="EMBL" id="OGY65389.1"/>
    </source>
</evidence>
<evidence type="ECO:0000256" key="2">
    <source>
        <dbReference type="ARBA" id="ARBA00009897"/>
    </source>
</evidence>
<dbReference type="PROSITE" id="PS51987">
    <property type="entry name" value="GS_CATALYTIC"/>
    <property type="match status" value="1"/>
</dbReference>
<comment type="caution">
    <text evidence="14">The sequence shown here is derived from an EMBL/GenBank/DDBJ whole genome shotgun (WGS) entry which is preliminary data.</text>
</comment>
<sequence>MKAAAEYIWIDGQKPTKKLRSKTKILDGPINGLSDIPMWAFDGSSTCQAGTANSDLILQPVFMVPDPTRGKPRTTTSCLRGGGNVLVLCEVLLPDFTPHESNTRAKLRIAAKRYSRHKPLFGIEQEYTLYDADGGRPFRWPKVSTAFPAPQGPYYCGIGSDEVYGRELIEAHTAACLKAGLAVAGTNAEVMPAQWEFQIGPLGPLEVADELWLARWLLYRLGENYGISAKLDPKPISGDWNGAGAHTNFSTRETRRSGGLKHIKEACERLGKFHLEHIKVYGADNDKRLTGRHETCDIKTFRYGIGDRGASIRIPAPVAKAGCGYFEDRRPAANVDPYEACRAILETVCGKGFKAED</sequence>
<dbReference type="PROSITE" id="PS51986">
    <property type="entry name" value="GS_BETA_GRASP"/>
    <property type="match status" value="1"/>
</dbReference>
<dbReference type="EMBL" id="MHJJ01000011">
    <property type="protein sequence ID" value="OGY65389.1"/>
    <property type="molecule type" value="Genomic_DNA"/>
</dbReference>
<dbReference type="GO" id="GO:0005737">
    <property type="term" value="C:cytoplasm"/>
    <property type="evidence" value="ECO:0007669"/>
    <property type="project" value="TreeGrafter"/>
</dbReference>
<dbReference type="PANTHER" id="PTHR20852:SF57">
    <property type="entry name" value="GLUTAMINE SYNTHETASE 2 CYTOPLASMIC"/>
    <property type="match status" value="1"/>
</dbReference>
<evidence type="ECO:0000256" key="4">
    <source>
        <dbReference type="ARBA" id="ARBA00022598"/>
    </source>
</evidence>
<dbReference type="SMART" id="SM01230">
    <property type="entry name" value="Gln-synt_C"/>
    <property type="match status" value="1"/>
</dbReference>